<dbReference type="AlphaFoldDB" id="A0AA37WDU3"/>
<organism evidence="1 2">
    <name type="scientific">Portibacter lacus</name>
    <dbReference type="NCBI Taxonomy" id="1099794"/>
    <lineage>
        <taxon>Bacteria</taxon>
        <taxon>Pseudomonadati</taxon>
        <taxon>Bacteroidota</taxon>
        <taxon>Saprospiria</taxon>
        <taxon>Saprospirales</taxon>
        <taxon>Haliscomenobacteraceae</taxon>
        <taxon>Portibacter</taxon>
    </lineage>
</organism>
<proteinExistence type="predicted"/>
<reference evidence="1" key="1">
    <citation type="journal article" date="2014" name="Int. J. Syst. Evol. Microbiol.">
        <title>Complete genome sequence of Corynebacterium casei LMG S-19264T (=DSM 44701T), isolated from a smear-ripened cheese.</title>
        <authorList>
            <consortium name="US DOE Joint Genome Institute (JGI-PGF)"/>
            <person name="Walter F."/>
            <person name="Albersmeier A."/>
            <person name="Kalinowski J."/>
            <person name="Ruckert C."/>
        </authorList>
    </citation>
    <scope>NUCLEOTIDE SEQUENCE</scope>
    <source>
        <strain evidence="1">NBRC 108769</strain>
    </source>
</reference>
<evidence type="ECO:0000313" key="1">
    <source>
        <dbReference type="EMBL" id="GLR16004.1"/>
    </source>
</evidence>
<evidence type="ECO:0000313" key="2">
    <source>
        <dbReference type="Proteomes" id="UP001156666"/>
    </source>
</evidence>
<comment type="caution">
    <text evidence="1">The sequence shown here is derived from an EMBL/GenBank/DDBJ whole genome shotgun (WGS) entry which is preliminary data.</text>
</comment>
<protein>
    <recommendedName>
        <fullName evidence="3">Mrr-like domain-containing protein</fullName>
    </recommendedName>
</protein>
<dbReference type="Proteomes" id="UP001156666">
    <property type="component" value="Unassembled WGS sequence"/>
</dbReference>
<reference evidence="1" key="2">
    <citation type="submission" date="2023-01" db="EMBL/GenBank/DDBJ databases">
        <title>Draft genome sequence of Portibacter lacus strain NBRC 108769.</title>
        <authorList>
            <person name="Sun Q."/>
            <person name="Mori K."/>
        </authorList>
    </citation>
    <scope>NUCLEOTIDE SEQUENCE</scope>
    <source>
        <strain evidence="1">NBRC 108769</strain>
    </source>
</reference>
<name>A0AA37WDU3_9BACT</name>
<accession>A0AA37WDU3</accession>
<dbReference type="EMBL" id="BSOH01000002">
    <property type="protein sequence ID" value="GLR16004.1"/>
    <property type="molecule type" value="Genomic_DNA"/>
</dbReference>
<gene>
    <name evidence="1" type="ORF">GCM10007940_06190</name>
</gene>
<dbReference type="RefSeq" id="WP_235294866.1">
    <property type="nucleotide sequence ID" value="NZ_BSOH01000002.1"/>
</dbReference>
<sequence>MEAKKHLRKPENWEDFESLCKKLWGEIWDCKEIKKNGRKGQSQNGVDVYGIPKGEKSYYGIQCKGKDEYSHKLLTKSEIDKEIDLAKSFKPALTKFYFATTANKDSKIEEYIRIRDFENRLQNLFEVHLFSWEDIVDLIDENKQTHDWYLNLNKFNTKSNAEICFENDQNELVKSIPFYEQYTHYQLGSKPTNIFDYTSFKSPIIRNPLIRGKNKSYCRFRLKIKNTGSAPIENPKIIINAKGEYTEIGDEYVDAIIKPANAKTDVEVNSLQGSLFICPHRNTLAPGEEYLSNTICIKPDFKGANIELIWKLVSNKYNKEGLLKININTYLVEKEINEYVDFKQDERIEKKIVDYIDDN</sequence>
<keyword evidence="2" id="KW-1185">Reference proteome</keyword>
<evidence type="ECO:0008006" key="3">
    <source>
        <dbReference type="Google" id="ProtNLM"/>
    </source>
</evidence>